<dbReference type="Proteomes" id="UP000015442">
    <property type="component" value="Unassembled WGS sequence"/>
</dbReference>
<accession>T0FGM7</accession>
<feature type="transmembrane region" description="Helical" evidence="1">
    <location>
        <begin position="31"/>
        <end position="50"/>
    </location>
</feature>
<dbReference type="EMBL" id="AKWY02000017">
    <property type="protein sequence ID" value="EQA72458.1"/>
    <property type="molecule type" value="Genomic_DNA"/>
</dbReference>
<feature type="transmembrane region" description="Helical" evidence="1">
    <location>
        <begin position="7"/>
        <end position="25"/>
    </location>
</feature>
<evidence type="ECO:0000313" key="2">
    <source>
        <dbReference type="EMBL" id="EQA72458.1"/>
    </source>
</evidence>
<keyword evidence="1" id="KW-0812">Transmembrane</keyword>
<dbReference type="AlphaFoldDB" id="T0FGM7"/>
<proteinExistence type="predicted"/>
<evidence type="ECO:0000313" key="3">
    <source>
        <dbReference type="Proteomes" id="UP000015442"/>
    </source>
</evidence>
<evidence type="ECO:0000256" key="1">
    <source>
        <dbReference type="SAM" id="Phobius"/>
    </source>
</evidence>
<organism evidence="2 3">
    <name type="scientific">Leptospira noguchii serovar Panama str. CZ214</name>
    <dbReference type="NCBI Taxonomy" id="1001595"/>
    <lineage>
        <taxon>Bacteria</taxon>
        <taxon>Pseudomonadati</taxon>
        <taxon>Spirochaetota</taxon>
        <taxon>Spirochaetia</taxon>
        <taxon>Leptospirales</taxon>
        <taxon>Leptospiraceae</taxon>
        <taxon>Leptospira</taxon>
    </lineage>
</organism>
<keyword evidence="1" id="KW-1133">Transmembrane helix</keyword>
<reference evidence="2 3" key="1">
    <citation type="submission" date="2013-05" db="EMBL/GenBank/DDBJ databases">
        <authorList>
            <person name="Harkins D.M."/>
            <person name="Durkin A.S."/>
            <person name="Brinkac L.M."/>
            <person name="Haft D.H."/>
            <person name="Selengut J.D."/>
            <person name="Sanka R."/>
            <person name="DePew J."/>
            <person name="Purushe J."/>
            <person name="Hartskeerl R.A."/>
            <person name="Ahmed A."/>
            <person name="van der Linden H."/>
            <person name="Goris M.G.A."/>
            <person name="Vinetz J.M."/>
            <person name="Sutton G.G."/>
            <person name="Nierman W.C."/>
            <person name="Fouts D.E."/>
        </authorList>
    </citation>
    <scope>NUCLEOTIDE SEQUENCE [LARGE SCALE GENOMIC DNA]</scope>
    <source>
        <strain evidence="2 3">CZ214</strain>
    </source>
</reference>
<name>T0FGM7_9LEPT</name>
<protein>
    <submittedName>
        <fullName evidence="2">Uncharacterized protein</fullName>
    </submittedName>
</protein>
<sequence length="67" mass="7829">MTLGARLHFLGVCFLLIASFFLLLFTGKSEIVYYISISSVPIYLTFKYAFTRIDHAPHFLILLQFYF</sequence>
<keyword evidence="1" id="KW-0472">Membrane</keyword>
<gene>
    <name evidence="2" type="ORF">LEP1GSC059_0742</name>
</gene>
<comment type="caution">
    <text evidence="2">The sequence shown here is derived from an EMBL/GenBank/DDBJ whole genome shotgun (WGS) entry which is preliminary data.</text>
</comment>